<dbReference type="RefSeq" id="WP_141338366.1">
    <property type="nucleotide sequence ID" value="NZ_JBHMAX010000017.1"/>
</dbReference>
<dbReference type="EMBL" id="JBHMAX010000017">
    <property type="protein sequence ID" value="MFB9732307.1"/>
    <property type="molecule type" value="Genomic_DNA"/>
</dbReference>
<dbReference type="CDD" id="cd00060">
    <property type="entry name" value="FHA"/>
    <property type="match status" value="1"/>
</dbReference>
<evidence type="ECO:0000256" key="1">
    <source>
        <dbReference type="SAM" id="MobiDB-lite"/>
    </source>
</evidence>
<dbReference type="InterPro" id="IPR008984">
    <property type="entry name" value="SMAD_FHA_dom_sf"/>
</dbReference>
<feature type="compositionally biased region" description="Pro residues" evidence="1">
    <location>
        <begin position="298"/>
        <end position="307"/>
    </location>
</feature>
<gene>
    <name evidence="2" type="ORF">ACFFN0_09650</name>
</gene>
<comment type="caution">
    <text evidence="2">The sequence shown here is derived from an EMBL/GenBank/DDBJ whole genome shotgun (WGS) entry which is preliminary data.</text>
</comment>
<dbReference type="SUPFAM" id="SSF49879">
    <property type="entry name" value="SMAD/FHA domain"/>
    <property type="match status" value="1"/>
</dbReference>
<keyword evidence="3" id="KW-1185">Reference proteome</keyword>
<dbReference type="Proteomes" id="UP001589613">
    <property type="component" value="Unassembled WGS sequence"/>
</dbReference>
<dbReference type="Gene3D" id="2.60.200.20">
    <property type="match status" value="1"/>
</dbReference>
<sequence length="307" mass="33064">MSAMAAPPTAPAAPDAARLRVEADLTLTVDTPRAEDDPGRRLTGRVTGSGSTLTVRLEGLDALPLGNDLRTAMDPVRDVARLLADDGLTVVVEGDQGRILSLGRVRASLLDRAVTGSRHIALHDRRAALRLARAKGDEGAPSLRALVPPSTPWPLAPTVTPPRRRHVTTTHDPLGGGRPRLVYFPTPPEQGGARTELDLRRGTTTIGSDPQDDLVLPGLSPGHVQVRRNPATDEYEVVPVAGRSVRVHGAEVDRPVALRTGSVVTAGDWSLTYRREEYADHGRPYGGRTGGEFARQRPQPPRPRYDR</sequence>
<protein>
    <submittedName>
        <fullName evidence="2">FHA domain-containing protein</fullName>
    </submittedName>
</protein>
<name>A0ABV5V3E3_9MICO</name>
<accession>A0ABV5V3E3</accession>
<feature type="region of interest" description="Disordered" evidence="1">
    <location>
        <begin position="140"/>
        <end position="192"/>
    </location>
</feature>
<evidence type="ECO:0000313" key="3">
    <source>
        <dbReference type="Proteomes" id="UP001589613"/>
    </source>
</evidence>
<feature type="region of interest" description="Disordered" evidence="1">
    <location>
        <begin position="280"/>
        <end position="307"/>
    </location>
</feature>
<reference evidence="2 3" key="1">
    <citation type="submission" date="2024-09" db="EMBL/GenBank/DDBJ databases">
        <authorList>
            <person name="Sun Q."/>
            <person name="Mori K."/>
        </authorList>
    </citation>
    <scope>NUCLEOTIDE SEQUENCE [LARGE SCALE GENOMIC DNA]</scope>
    <source>
        <strain evidence="2 3">JCM 12763</strain>
    </source>
</reference>
<organism evidence="2 3">
    <name type="scientific">Ornithinimicrobium kibberense</name>
    <dbReference type="NCBI Taxonomy" id="282060"/>
    <lineage>
        <taxon>Bacteria</taxon>
        <taxon>Bacillati</taxon>
        <taxon>Actinomycetota</taxon>
        <taxon>Actinomycetes</taxon>
        <taxon>Micrococcales</taxon>
        <taxon>Ornithinimicrobiaceae</taxon>
        <taxon>Ornithinimicrobium</taxon>
    </lineage>
</organism>
<evidence type="ECO:0000313" key="2">
    <source>
        <dbReference type="EMBL" id="MFB9732307.1"/>
    </source>
</evidence>
<proteinExistence type="predicted"/>